<accession>A0A2P2R2C0</accession>
<dbReference type="EMBL" id="GGEC01092847">
    <property type="protein sequence ID" value="MBX73331.1"/>
    <property type="molecule type" value="Transcribed_RNA"/>
</dbReference>
<protein>
    <submittedName>
        <fullName evidence="2">Uncharacterized protein</fullName>
    </submittedName>
</protein>
<dbReference type="AlphaFoldDB" id="A0A2P2R2C0"/>
<keyword evidence="1" id="KW-1133">Transmembrane helix</keyword>
<proteinExistence type="predicted"/>
<evidence type="ECO:0000256" key="1">
    <source>
        <dbReference type="SAM" id="Phobius"/>
    </source>
</evidence>
<organism evidence="2">
    <name type="scientific">Rhizophora mucronata</name>
    <name type="common">Asiatic mangrove</name>
    <dbReference type="NCBI Taxonomy" id="61149"/>
    <lineage>
        <taxon>Eukaryota</taxon>
        <taxon>Viridiplantae</taxon>
        <taxon>Streptophyta</taxon>
        <taxon>Embryophyta</taxon>
        <taxon>Tracheophyta</taxon>
        <taxon>Spermatophyta</taxon>
        <taxon>Magnoliopsida</taxon>
        <taxon>eudicotyledons</taxon>
        <taxon>Gunneridae</taxon>
        <taxon>Pentapetalae</taxon>
        <taxon>rosids</taxon>
        <taxon>fabids</taxon>
        <taxon>Malpighiales</taxon>
        <taxon>Rhizophoraceae</taxon>
        <taxon>Rhizophora</taxon>
    </lineage>
</organism>
<reference evidence="2" key="1">
    <citation type="submission" date="2018-02" db="EMBL/GenBank/DDBJ databases">
        <title>Rhizophora mucronata_Transcriptome.</title>
        <authorList>
            <person name="Meera S.P."/>
            <person name="Sreeshan A."/>
            <person name="Augustine A."/>
        </authorList>
    </citation>
    <scope>NUCLEOTIDE SEQUENCE</scope>
    <source>
        <tissue evidence="2">Leaf</tissue>
    </source>
</reference>
<name>A0A2P2R2C0_RHIMU</name>
<evidence type="ECO:0000313" key="2">
    <source>
        <dbReference type="EMBL" id="MBX73331.1"/>
    </source>
</evidence>
<feature type="transmembrane region" description="Helical" evidence="1">
    <location>
        <begin position="12"/>
        <end position="32"/>
    </location>
</feature>
<keyword evidence="1" id="KW-0812">Transmembrane</keyword>
<sequence>MANQYYAGGMTLGNLCYGLLLHLSMYILSWVLQNIIPTT</sequence>
<keyword evidence="1" id="KW-0472">Membrane</keyword>